<keyword evidence="4 7" id="KW-1133">Transmembrane helix</keyword>
<evidence type="ECO:0000256" key="3">
    <source>
        <dbReference type="ARBA" id="ARBA00022692"/>
    </source>
</evidence>
<dbReference type="EMBL" id="SGXM01000002">
    <property type="protein sequence ID" value="RZT39407.1"/>
    <property type="molecule type" value="Genomic_DNA"/>
</dbReference>
<keyword evidence="11" id="KW-1185">Reference proteome</keyword>
<sequence length="431" mass="46063">MTLASMALRSAWNRRYTLVWMVLAVALSTALLLGVERVRSEARNAFAQSVSGADLIVGARTSPIQLLMYAVFHVGAVQHDMSWASVQRLREHPQVDWVIPLSLGDSMRGFAVLGTTAAYYQHYRYGDARPLAFAQGQATDGLFDAVLGADVARDLGYRVGDRITLAHGHGDAHDHHEGHGHDDDEAPAHADKPFTVTGILARTGTPVDRTVHVSLQAIEAIHLDWQAGAPIPGLHIPPQFVRKFDLSPKHVTGALVGLKLRSRVFEVQRDIAADPREPLIAVMPGVVLDELWDVVGQGEKALLAVSAMVMLVGLAGLVSTILAALSERRRELAILRAVGARPLDVLWLLALEGMIVMVLGIAGGYLLLTGAALAFGDLTAAWLGIPLGVAGPQRGELGMLGAILGAGVLASLLPAWRAYRMSLADGLLPNT</sequence>
<dbReference type="Pfam" id="PF12704">
    <property type="entry name" value="MacB_PCD"/>
    <property type="match status" value="1"/>
</dbReference>
<dbReference type="RefSeq" id="WP_130391573.1">
    <property type="nucleotide sequence ID" value="NZ_SGXM01000002.1"/>
</dbReference>
<evidence type="ECO:0000313" key="10">
    <source>
        <dbReference type="EMBL" id="RZT39407.1"/>
    </source>
</evidence>
<evidence type="ECO:0000256" key="5">
    <source>
        <dbReference type="ARBA" id="ARBA00023136"/>
    </source>
</evidence>
<protein>
    <submittedName>
        <fullName evidence="10">Putative ABC transport system permease protein</fullName>
    </submittedName>
</protein>
<feature type="region of interest" description="Disordered" evidence="6">
    <location>
        <begin position="168"/>
        <end position="189"/>
    </location>
</feature>
<feature type="transmembrane region" description="Helical" evidence="7">
    <location>
        <begin position="372"/>
        <end position="390"/>
    </location>
</feature>
<dbReference type="AlphaFoldDB" id="A0A4Q7S1F1"/>
<evidence type="ECO:0000259" key="8">
    <source>
        <dbReference type="Pfam" id="PF02687"/>
    </source>
</evidence>
<evidence type="ECO:0000256" key="6">
    <source>
        <dbReference type="SAM" id="MobiDB-lite"/>
    </source>
</evidence>
<gene>
    <name evidence="10" type="ORF">EV147_2602</name>
</gene>
<evidence type="ECO:0000256" key="1">
    <source>
        <dbReference type="ARBA" id="ARBA00004651"/>
    </source>
</evidence>
<keyword evidence="5 7" id="KW-0472">Membrane</keyword>
<name>A0A4Q7S1F1_9BURK</name>
<dbReference type="InterPro" id="IPR051125">
    <property type="entry name" value="ABC-4/HrtB_transporter"/>
</dbReference>
<dbReference type="Proteomes" id="UP000291078">
    <property type="component" value="Unassembled WGS sequence"/>
</dbReference>
<dbReference type="InterPro" id="IPR025857">
    <property type="entry name" value="MacB_PCD"/>
</dbReference>
<evidence type="ECO:0000313" key="11">
    <source>
        <dbReference type="Proteomes" id="UP000291078"/>
    </source>
</evidence>
<accession>A0A4Q7S1F1</accession>
<organism evidence="10 11">
    <name type="scientific">Cupriavidus agavae</name>
    <dbReference type="NCBI Taxonomy" id="1001822"/>
    <lineage>
        <taxon>Bacteria</taxon>
        <taxon>Pseudomonadati</taxon>
        <taxon>Pseudomonadota</taxon>
        <taxon>Betaproteobacteria</taxon>
        <taxon>Burkholderiales</taxon>
        <taxon>Burkholderiaceae</taxon>
        <taxon>Cupriavidus</taxon>
    </lineage>
</organism>
<keyword evidence="3 7" id="KW-0812">Transmembrane</keyword>
<dbReference type="OrthoDB" id="9784014at2"/>
<dbReference type="PANTHER" id="PTHR43738">
    <property type="entry name" value="ABC TRANSPORTER, MEMBRANE PROTEIN"/>
    <property type="match status" value="1"/>
</dbReference>
<feature type="domain" description="ABC3 transporter permease C-terminal" evidence="8">
    <location>
        <begin position="304"/>
        <end position="422"/>
    </location>
</feature>
<evidence type="ECO:0000256" key="4">
    <source>
        <dbReference type="ARBA" id="ARBA00022989"/>
    </source>
</evidence>
<keyword evidence="2" id="KW-1003">Cell membrane</keyword>
<feature type="domain" description="MacB-like periplasmic core" evidence="9">
    <location>
        <begin position="21"/>
        <end position="219"/>
    </location>
</feature>
<evidence type="ECO:0000256" key="2">
    <source>
        <dbReference type="ARBA" id="ARBA00022475"/>
    </source>
</evidence>
<evidence type="ECO:0000259" key="9">
    <source>
        <dbReference type="Pfam" id="PF12704"/>
    </source>
</evidence>
<reference evidence="10 11" key="1">
    <citation type="journal article" date="2015" name="Stand. Genomic Sci.">
        <title>Genomic Encyclopedia of Bacterial and Archaeal Type Strains, Phase III: the genomes of soil and plant-associated and newly described type strains.</title>
        <authorList>
            <person name="Whitman W.B."/>
            <person name="Woyke T."/>
            <person name="Klenk H.P."/>
            <person name="Zhou Y."/>
            <person name="Lilburn T.G."/>
            <person name="Beck B.J."/>
            <person name="De Vos P."/>
            <person name="Vandamme P."/>
            <person name="Eisen J.A."/>
            <person name="Garrity G."/>
            <person name="Hugenholtz P."/>
            <person name="Kyrpides N.C."/>
        </authorList>
    </citation>
    <scope>NUCLEOTIDE SEQUENCE [LARGE SCALE GENOMIC DNA]</scope>
    <source>
        <strain evidence="10 11">ASC-9842</strain>
    </source>
</reference>
<dbReference type="InterPro" id="IPR003838">
    <property type="entry name" value="ABC3_permease_C"/>
</dbReference>
<dbReference type="Pfam" id="PF02687">
    <property type="entry name" value="FtsX"/>
    <property type="match status" value="1"/>
</dbReference>
<comment type="caution">
    <text evidence="10">The sequence shown here is derived from an EMBL/GenBank/DDBJ whole genome shotgun (WGS) entry which is preliminary data.</text>
</comment>
<proteinExistence type="predicted"/>
<feature type="transmembrane region" description="Helical" evidence="7">
    <location>
        <begin position="345"/>
        <end position="366"/>
    </location>
</feature>
<feature type="transmembrane region" description="Helical" evidence="7">
    <location>
        <begin position="397"/>
        <end position="419"/>
    </location>
</feature>
<comment type="subcellular location">
    <subcellularLocation>
        <location evidence="1">Cell membrane</location>
        <topology evidence="1">Multi-pass membrane protein</topology>
    </subcellularLocation>
</comment>
<dbReference type="GO" id="GO:0005886">
    <property type="term" value="C:plasma membrane"/>
    <property type="evidence" value="ECO:0007669"/>
    <property type="project" value="UniProtKB-SubCell"/>
</dbReference>
<feature type="transmembrane region" description="Helical" evidence="7">
    <location>
        <begin position="301"/>
        <end position="325"/>
    </location>
</feature>
<evidence type="ECO:0000256" key="7">
    <source>
        <dbReference type="SAM" id="Phobius"/>
    </source>
</evidence>
<dbReference type="PANTHER" id="PTHR43738:SF2">
    <property type="entry name" value="ABC TRANSPORTER PERMEASE"/>
    <property type="match status" value="1"/>
</dbReference>